<feature type="region of interest" description="Disordered" evidence="1">
    <location>
        <begin position="1"/>
        <end position="23"/>
    </location>
</feature>
<evidence type="ECO:0000313" key="3">
    <source>
        <dbReference type="Proteomes" id="UP000265520"/>
    </source>
</evidence>
<accession>A0A392T9G0</accession>
<organism evidence="2 3">
    <name type="scientific">Trifolium medium</name>
    <dbReference type="NCBI Taxonomy" id="97028"/>
    <lineage>
        <taxon>Eukaryota</taxon>
        <taxon>Viridiplantae</taxon>
        <taxon>Streptophyta</taxon>
        <taxon>Embryophyta</taxon>
        <taxon>Tracheophyta</taxon>
        <taxon>Spermatophyta</taxon>
        <taxon>Magnoliopsida</taxon>
        <taxon>eudicotyledons</taxon>
        <taxon>Gunneridae</taxon>
        <taxon>Pentapetalae</taxon>
        <taxon>rosids</taxon>
        <taxon>fabids</taxon>
        <taxon>Fabales</taxon>
        <taxon>Fabaceae</taxon>
        <taxon>Papilionoideae</taxon>
        <taxon>50 kb inversion clade</taxon>
        <taxon>NPAAA clade</taxon>
        <taxon>Hologalegina</taxon>
        <taxon>IRL clade</taxon>
        <taxon>Trifolieae</taxon>
        <taxon>Trifolium</taxon>
    </lineage>
</organism>
<reference evidence="2 3" key="1">
    <citation type="journal article" date="2018" name="Front. Plant Sci.">
        <title>Red Clover (Trifolium pratense) and Zigzag Clover (T. medium) - A Picture of Genomic Similarities and Differences.</title>
        <authorList>
            <person name="Dluhosova J."/>
            <person name="Istvanek J."/>
            <person name="Nedelnik J."/>
            <person name="Repkova J."/>
        </authorList>
    </citation>
    <scope>NUCLEOTIDE SEQUENCE [LARGE SCALE GENOMIC DNA]</scope>
    <source>
        <strain evidence="3">cv. 10/8</strain>
        <tissue evidence="2">Leaf</tissue>
    </source>
</reference>
<feature type="non-terminal residue" evidence="2">
    <location>
        <position position="23"/>
    </location>
</feature>
<dbReference type="EMBL" id="LXQA010524212">
    <property type="protein sequence ID" value="MCI57154.1"/>
    <property type="molecule type" value="Genomic_DNA"/>
</dbReference>
<protein>
    <submittedName>
        <fullName evidence="2">Uncharacterized protein</fullName>
    </submittedName>
</protein>
<sequence>MTEPNHLVAAAKQPSVVANIHDE</sequence>
<proteinExistence type="predicted"/>
<dbReference type="AlphaFoldDB" id="A0A392T9G0"/>
<dbReference type="Proteomes" id="UP000265520">
    <property type="component" value="Unassembled WGS sequence"/>
</dbReference>
<comment type="caution">
    <text evidence="2">The sequence shown here is derived from an EMBL/GenBank/DDBJ whole genome shotgun (WGS) entry which is preliminary data.</text>
</comment>
<keyword evidence="3" id="KW-1185">Reference proteome</keyword>
<evidence type="ECO:0000313" key="2">
    <source>
        <dbReference type="EMBL" id="MCI57154.1"/>
    </source>
</evidence>
<evidence type="ECO:0000256" key="1">
    <source>
        <dbReference type="SAM" id="MobiDB-lite"/>
    </source>
</evidence>
<name>A0A392T9G0_9FABA</name>